<dbReference type="PROSITE" id="PS00963">
    <property type="entry name" value="RIBOSOMAL_S2_2"/>
    <property type="match status" value="1"/>
</dbReference>
<dbReference type="NCBIfam" id="TIGR01012">
    <property type="entry name" value="uS2_euk_arch"/>
    <property type="match status" value="1"/>
</dbReference>
<dbReference type="PANTHER" id="PTHR11489">
    <property type="entry name" value="40S RIBOSOMAL PROTEIN SA"/>
    <property type="match status" value="1"/>
</dbReference>
<proteinExistence type="inferred from homology"/>
<evidence type="ECO:0000256" key="2">
    <source>
        <dbReference type="ARBA" id="ARBA00006242"/>
    </source>
</evidence>
<dbReference type="InterPro" id="IPR001865">
    <property type="entry name" value="Ribosomal_uS2"/>
</dbReference>
<dbReference type="GO" id="GO:0006412">
    <property type="term" value="P:translation"/>
    <property type="evidence" value="ECO:0007669"/>
    <property type="project" value="UniProtKB-UniRule"/>
</dbReference>
<evidence type="ECO:0000256" key="4">
    <source>
        <dbReference type="ARBA" id="ARBA00022980"/>
    </source>
</evidence>
<dbReference type="AlphaFoldDB" id="D8M955"/>
<dbReference type="RefSeq" id="XP_012898642.1">
    <property type="nucleotide sequence ID" value="XM_013043188.1"/>
</dbReference>
<dbReference type="InterPro" id="IPR027498">
    <property type="entry name" value="Ribosomal_uS2_euk"/>
</dbReference>
<dbReference type="OMA" id="VKNFFEP"/>
<dbReference type="Pfam" id="PF00318">
    <property type="entry name" value="Ribosomal_S2"/>
    <property type="match status" value="1"/>
</dbReference>
<sequence>MAFTKPTDDDVRKMLVARTHYGTKNLNFMMKDYVFRRNKEGVHIINLAKTWEKLVLAARIIVAIENPQDVIVIGARENSQRAVLKFCKYTGCQTISGRYTPGTFTNQITKQFREPRLLIVTDPSCDKQAIHEAACVNIPTIAFCDTDSPLEYVDCAIPCNTKNKNSIGLMMWFLAREVLRFRGIVSRDAEWDACVDLFFARDPKEIEDSQKEAAEAAAQAAETEAAAQAAATEDNWEQPATEAQW</sequence>
<comment type="function">
    <text evidence="6">Required for the assembly and/or stability of the 40S ribosomal subunit. Required for the processing of the 20S rRNA-precursor to mature 18S rRNA in a late step of the maturation of 40S ribosomal subunits.</text>
</comment>
<evidence type="ECO:0000256" key="3">
    <source>
        <dbReference type="ARBA" id="ARBA00022490"/>
    </source>
</evidence>
<dbReference type="GO" id="GO:0022627">
    <property type="term" value="C:cytosolic small ribosomal subunit"/>
    <property type="evidence" value="ECO:0007669"/>
    <property type="project" value="UniProtKB-UniRule"/>
</dbReference>
<keyword evidence="5 6" id="KW-0687">Ribonucleoprotein</keyword>
<evidence type="ECO:0000256" key="7">
    <source>
        <dbReference type="RuleBase" id="RU003631"/>
    </source>
</evidence>
<evidence type="ECO:0000313" key="9">
    <source>
        <dbReference type="EMBL" id="CBK24594.2"/>
    </source>
</evidence>
<keyword evidence="3 6" id="KW-0963">Cytoplasm</keyword>
<feature type="compositionally biased region" description="Low complexity" evidence="8">
    <location>
        <begin position="215"/>
        <end position="233"/>
    </location>
</feature>
<dbReference type="GeneID" id="24921345"/>
<evidence type="ECO:0000313" key="10">
    <source>
        <dbReference type="Proteomes" id="UP000008312"/>
    </source>
</evidence>
<organism evidence="9">
    <name type="scientific">Blastocystis hominis</name>
    <dbReference type="NCBI Taxonomy" id="12968"/>
    <lineage>
        <taxon>Eukaryota</taxon>
        <taxon>Sar</taxon>
        <taxon>Stramenopiles</taxon>
        <taxon>Bigyra</taxon>
        <taxon>Opalozoa</taxon>
        <taxon>Opalinata</taxon>
        <taxon>Blastocystidae</taxon>
        <taxon>Blastocystis</taxon>
    </lineage>
</organism>
<dbReference type="InterPro" id="IPR005707">
    <property type="entry name" value="Ribosomal_uS2_euk/arc"/>
</dbReference>
<dbReference type="OrthoDB" id="414863at2759"/>
<evidence type="ECO:0000256" key="8">
    <source>
        <dbReference type="SAM" id="MobiDB-lite"/>
    </source>
</evidence>
<dbReference type="Gene3D" id="3.40.50.10490">
    <property type="entry name" value="Glucose-6-phosphate isomerase like protein, domain 1"/>
    <property type="match status" value="1"/>
</dbReference>
<keyword evidence="4 6" id="KW-0689">Ribosomal protein</keyword>
<evidence type="ECO:0000256" key="5">
    <source>
        <dbReference type="ARBA" id="ARBA00023274"/>
    </source>
</evidence>
<dbReference type="HAMAP" id="MF_03015">
    <property type="entry name" value="Ribosomal_S2_euk"/>
    <property type="match status" value="1"/>
</dbReference>
<dbReference type="SUPFAM" id="SSF52313">
    <property type="entry name" value="Ribosomal protein S2"/>
    <property type="match status" value="1"/>
</dbReference>
<reference evidence="9" key="1">
    <citation type="submission" date="2010-02" db="EMBL/GenBank/DDBJ databases">
        <title>Sequencing and annotation of the Blastocystis hominis genome.</title>
        <authorList>
            <person name="Wincker P."/>
        </authorList>
    </citation>
    <scope>NUCLEOTIDE SEQUENCE</scope>
    <source>
        <strain evidence="9">Singapore isolate B</strain>
    </source>
</reference>
<comment type="similarity">
    <text evidence="2 6 7">Belongs to the universal ribosomal protein uS2 family.</text>
</comment>
<dbReference type="InterPro" id="IPR023591">
    <property type="entry name" value="Ribosomal_uS2_flav_dom_sf"/>
</dbReference>
<comment type="subcellular location">
    <subcellularLocation>
        <location evidence="1 6">Cytoplasm</location>
    </subcellularLocation>
</comment>
<accession>D8M955</accession>
<dbReference type="GO" id="GO:0000028">
    <property type="term" value="P:ribosomal small subunit assembly"/>
    <property type="evidence" value="ECO:0007669"/>
    <property type="project" value="UniProtKB-UniRule"/>
</dbReference>
<protein>
    <recommendedName>
        <fullName evidence="6">Small ribosomal subunit protein uS2</fullName>
    </recommendedName>
</protein>
<dbReference type="FunFam" id="3.40.50.10490:FF:000012">
    <property type="entry name" value="40S ribosomal protein SA"/>
    <property type="match status" value="1"/>
</dbReference>
<evidence type="ECO:0000256" key="1">
    <source>
        <dbReference type="ARBA" id="ARBA00004496"/>
    </source>
</evidence>
<name>D8M955_BLAHO</name>
<dbReference type="EMBL" id="FN668688">
    <property type="protein sequence ID" value="CBK24594.2"/>
    <property type="molecule type" value="Genomic_DNA"/>
</dbReference>
<comment type="subunit">
    <text evidence="6">Component of the small ribosomal subunit. Mature ribosomes consist of a small (40S) and a large (60S) subunit. The 40S subunit contains about 33 different proteins and 1 molecule of RNA (18S). The 60S subunit contains about 49 different proteins and 3 molecules of RNA (25S, 5.8S and 5S). Interacts with ribosomal protein S21.</text>
</comment>
<dbReference type="InterPro" id="IPR018130">
    <property type="entry name" value="Ribosomal_uS2_CS"/>
</dbReference>
<feature type="region of interest" description="Disordered" evidence="8">
    <location>
        <begin position="209"/>
        <end position="245"/>
    </location>
</feature>
<gene>
    <name evidence="9" type="ORF">GSBLH_T00004309001</name>
</gene>
<evidence type="ECO:0000256" key="6">
    <source>
        <dbReference type="HAMAP-Rule" id="MF_03015"/>
    </source>
</evidence>
<dbReference type="CDD" id="cd01425">
    <property type="entry name" value="RPS2"/>
    <property type="match status" value="1"/>
</dbReference>
<dbReference type="GO" id="GO:0003735">
    <property type="term" value="F:structural constituent of ribosome"/>
    <property type="evidence" value="ECO:0007669"/>
    <property type="project" value="UniProtKB-UniRule"/>
</dbReference>
<dbReference type="PRINTS" id="PR00395">
    <property type="entry name" value="RIBOSOMALS2"/>
</dbReference>
<dbReference type="InParanoid" id="D8M955"/>
<keyword evidence="10" id="KW-1185">Reference proteome</keyword>
<dbReference type="Proteomes" id="UP000008312">
    <property type="component" value="Unassembled WGS sequence"/>
</dbReference>